<dbReference type="OrthoDB" id="771660at2"/>
<dbReference type="Proteomes" id="UP000284120">
    <property type="component" value="Unassembled WGS sequence"/>
</dbReference>
<sequence>MEEKILYIADIGYRVDFENQAFIRIDKPDDILYLADMKDEGPHSTALLRKDTRLPQRELMEWEDTQRLSFGVFVPNEIMQEEFWNDPLFISEMNSFSKDHRWNIHLGRPNDPVKLAPPTAEILPVFKIHGAEFWIDVERMELRDKMYSTNTISVLKDMSENGNGYQFHFKKGERRAVKIVRTGDKDVKLVKIPELVVLDPEGMARKYGLKMDEMAGKTDFDLIVDQQALQQRRAGMLVTVDIAGQIFFVDHRLRELRPKDDFSAAGIRFDDIEVYRADQSGTYIFPYDAVKHELRHVSNEILEIPKGLILVEIQSPEDMDRVGYNRYLGVDELSNLKETGVRMHYVARKVEWEEMGVDKLVQENIKKHIAENIVPRAKKVSAKKEKGRSRKF</sequence>
<dbReference type="RefSeq" id="WP_113646662.1">
    <property type="nucleotide sequence ID" value="NZ_QMHN01000002.1"/>
</dbReference>
<dbReference type="AlphaFoldDB" id="A0A443YW27"/>
<name>A0A443YW27_9SPHI</name>
<gene>
    <name evidence="1" type="ORF">DPV69_07085</name>
</gene>
<reference evidence="1 2" key="1">
    <citation type="submission" date="2018-06" db="EMBL/GenBank/DDBJ databases">
        <title>Pedobacter endophyticus sp. nov., an endophytic bacterium isolated from a leaf of Triticum aestivum.</title>
        <authorList>
            <person name="Zhang L."/>
        </authorList>
    </citation>
    <scope>NUCLEOTIDE SEQUENCE [LARGE SCALE GENOMIC DNA]</scope>
    <source>
        <strain evidence="1 2">CM134L-2</strain>
    </source>
</reference>
<dbReference type="EMBL" id="SAYW01000002">
    <property type="protein sequence ID" value="RWU08137.1"/>
    <property type="molecule type" value="Genomic_DNA"/>
</dbReference>
<protein>
    <submittedName>
        <fullName evidence="1">Uncharacterized protein</fullName>
    </submittedName>
</protein>
<comment type="caution">
    <text evidence="1">The sequence shown here is derived from an EMBL/GenBank/DDBJ whole genome shotgun (WGS) entry which is preliminary data.</text>
</comment>
<organism evidence="1 2">
    <name type="scientific">Pedobacter chitinilyticus</name>
    <dbReference type="NCBI Taxonomy" id="2233776"/>
    <lineage>
        <taxon>Bacteria</taxon>
        <taxon>Pseudomonadati</taxon>
        <taxon>Bacteroidota</taxon>
        <taxon>Sphingobacteriia</taxon>
        <taxon>Sphingobacteriales</taxon>
        <taxon>Sphingobacteriaceae</taxon>
        <taxon>Pedobacter</taxon>
    </lineage>
</organism>
<keyword evidence="2" id="KW-1185">Reference proteome</keyword>
<proteinExistence type="predicted"/>
<evidence type="ECO:0000313" key="2">
    <source>
        <dbReference type="Proteomes" id="UP000284120"/>
    </source>
</evidence>
<evidence type="ECO:0000313" key="1">
    <source>
        <dbReference type="EMBL" id="RWU08137.1"/>
    </source>
</evidence>
<accession>A0A443YW27</accession>